<dbReference type="InterPro" id="IPR015655">
    <property type="entry name" value="PP2C"/>
</dbReference>
<dbReference type="SMART" id="SM00332">
    <property type="entry name" value="PP2Cc"/>
    <property type="match status" value="1"/>
</dbReference>
<evidence type="ECO:0000259" key="1">
    <source>
        <dbReference type="PROSITE" id="PS51746"/>
    </source>
</evidence>
<gene>
    <name evidence="2" type="ORF">LPC04_28750</name>
</gene>
<dbReference type="InterPro" id="IPR036457">
    <property type="entry name" value="PPM-type-like_dom_sf"/>
</dbReference>
<dbReference type="SMART" id="SM00331">
    <property type="entry name" value="PP2C_SIG"/>
    <property type="match status" value="1"/>
</dbReference>
<dbReference type="CDD" id="cd00143">
    <property type="entry name" value="PP2Cc"/>
    <property type="match status" value="1"/>
</dbReference>
<dbReference type="RefSeq" id="WP_275685776.1">
    <property type="nucleotide sequence ID" value="NZ_JAJLJH010000019.1"/>
</dbReference>
<name>A0A9X1YNB4_9BURK</name>
<dbReference type="InterPro" id="IPR001932">
    <property type="entry name" value="PPM-type_phosphatase-like_dom"/>
</dbReference>
<dbReference type="PANTHER" id="PTHR47992">
    <property type="entry name" value="PROTEIN PHOSPHATASE"/>
    <property type="match status" value="1"/>
</dbReference>
<feature type="domain" description="PPM-type phosphatase" evidence="1">
    <location>
        <begin position="12"/>
        <end position="256"/>
    </location>
</feature>
<evidence type="ECO:0000313" key="3">
    <source>
        <dbReference type="Proteomes" id="UP001139353"/>
    </source>
</evidence>
<keyword evidence="3" id="KW-1185">Reference proteome</keyword>
<dbReference type="GO" id="GO:0004722">
    <property type="term" value="F:protein serine/threonine phosphatase activity"/>
    <property type="evidence" value="ECO:0007669"/>
    <property type="project" value="InterPro"/>
</dbReference>
<organism evidence="2 3">
    <name type="scientific">Scleromatobacter humisilvae</name>
    <dbReference type="NCBI Taxonomy" id="2897159"/>
    <lineage>
        <taxon>Bacteria</taxon>
        <taxon>Pseudomonadati</taxon>
        <taxon>Pseudomonadota</taxon>
        <taxon>Betaproteobacteria</taxon>
        <taxon>Burkholderiales</taxon>
        <taxon>Sphaerotilaceae</taxon>
        <taxon>Scleromatobacter</taxon>
    </lineage>
</organism>
<dbReference type="AlphaFoldDB" id="A0A9X1YNB4"/>
<dbReference type="Gene3D" id="3.60.40.10">
    <property type="entry name" value="PPM-type phosphatase domain"/>
    <property type="match status" value="1"/>
</dbReference>
<protein>
    <submittedName>
        <fullName evidence="2">Protein phosphatase 2C domain-containing protein</fullName>
    </submittedName>
</protein>
<evidence type="ECO:0000313" key="2">
    <source>
        <dbReference type="EMBL" id="MCK9689724.1"/>
    </source>
</evidence>
<dbReference type="Proteomes" id="UP001139353">
    <property type="component" value="Unassembled WGS sequence"/>
</dbReference>
<proteinExistence type="predicted"/>
<dbReference type="Pfam" id="PF13672">
    <property type="entry name" value="PP2C_2"/>
    <property type="match status" value="1"/>
</dbReference>
<sequence length="275" mass="29238">MAALGTTAPHCEMASRTDAGRVRSANEDALRFDANLGLAILADGMGGYAAGEVASRMAVDEIFDELASALPHLHAAPVSPDRAGLHEDMRFAAARANASIIAAARREPDYEGMGSTLVIAVLMHDRMTVAHLGDSRCYRWRAGVLEQVTRDHCWVDEQIAMGALSVDALLDPRFRNIVTRALGIEDEIDLEVHDHEALVGDVFLLCSDGLTDMLDDGAISAHFGAGKPLVETASLLVDAANEAGGRDNISALLVQVGTPQSPGWAARLVRRLHGG</sequence>
<accession>A0A9X1YNB4</accession>
<dbReference type="EMBL" id="JAJLJH010000019">
    <property type="protein sequence ID" value="MCK9689724.1"/>
    <property type="molecule type" value="Genomic_DNA"/>
</dbReference>
<reference evidence="2" key="1">
    <citation type="submission" date="2021-11" db="EMBL/GenBank/DDBJ databases">
        <title>BS-T2-15 a new species belonging to the Comamonadaceae family isolated from the soil of a French oak forest.</title>
        <authorList>
            <person name="Mieszkin S."/>
            <person name="Alain K."/>
        </authorList>
    </citation>
    <scope>NUCLEOTIDE SEQUENCE</scope>
    <source>
        <strain evidence="2">BS-T2-15</strain>
    </source>
</reference>
<dbReference type="PROSITE" id="PS51746">
    <property type="entry name" value="PPM_2"/>
    <property type="match status" value="1"/>
</dbReference>
<comment type="caution">
    <text evidence="2">The sequence shown here is derived from an EMBL/GenBank/DDBJ whole genome shotgun (WGS) entry which is preliminary data.</text>
</comment>
<dbReference type="SUPFAM" id="SSF81606">
    <property type="entry name" value="PP2C-like"/>
    <property type="match status" value="1"/>
</dbReference>